<dbReference type="OrthoDB" id="9782250at2"/>
<evidence type="ECO:0000256" key="1">
    <source>
        <dbReference type="SAM" id="Phobius"/>
    </source>
</evidence>
<dbReference type="GO" id="GO:0080120">
    <property type="term" value="P:CAAX-box protein maturation"/>
    <property type="evidence" value="ECO:0007669"/>
    <property type="project" value="UniProtKB-ARBA"/>
</dbReference>
<organism evidence="3 4">
    <name type="scientific">Rhodoplanes elegans</name>
    <dbReference type="NCBI Taxonomy" id="29408"/>
    <lineage>
        <taxon>Bacteria</taxon>
        <taxon>Pseudomonadati</taxon>
        <taxon>Pseudomonadota</taxon>
        <taxon>Alphaproteobacteria</taxon>
        <taxon>Hyphomicrobiales</taxon>
        <taxon>Nitrobacteraceae</taxon>
        <taxon>Rhodoplanes</taxon>
    </lineage>
</organism>
<keyword evidence="1" id="KW-1133">Transmembrane helix</keyword>
<dbReference type="GO" id="GO:0004175">
    <property type="term" value="F:endopeptidase activity"/>
    <property type="evidence" value="ECO:0007669"/>
    <property type="project" value="UniProtKB-ARBA"/>
</dbReference>
<accession>A0A327JSP9</accession>
<gene>
    <name evidence="3" type="ORF">CH338_28790</name>
</gene>
<feature type="transmembrane region" description="Helical" evidence="1">
    <location>
        <begin position="66"/>
        <end position="89"/>
    </location>
</feature>
<feature type="transmembrane region" description="Helical" evidence="1">
    <location>
        <begin position="184"/>
        <end position="204"/>
    </location>
</feature>
<evidence type="ECO:0000259" key="2">
    <source>
        <dbReference type="Pfam" id="PF02517"/>
    </source>
</evidence>
<comment type="caution">
    <text evidence="3">The sequence shown here is derived from an EMBL/GenBank/DDBJ whole genome shotgun (WGS) entry which is preliminary data.</text>
</comment>
<proteinExistence type="predicted"/>
<evidence type="ECO:0000313" key="4">
    <source>
        <dbReference type="Proteomes" id="UP000248863"/>
    </source>
</evidence>
<feature type="domain" description="CAAX prenyl protease 2/Lysostaphin resistance protein A-like" evidence="2">
    <location>
        <begin position="153"/>
        <end position="248"/>
    </location>
</feature>
<dbReference type="Proteomes" id="UP000248863">
    <property type="component" value="Unassembled WGS sequence"/>
</dbReference>
<feature type="transmembrane region" description="Helical" evidence="1">
    <location>
        <begin position="110"/>
        <end position="131"/>
    </location>
</feature>
<reference evidence="3 4" key="1">
    <citation type="submission" date="2017-07" db="EMBL/GenBank/DDBJ databases">
        <title>Draft Genome Sequences of Select Purple Nonsulfur Bacteria.</title>
        <authorList>
            <person name="Lasarre B."/>
            <person name="Mckinlay J.B."/>
        </authorList>
    </citation>
    <scope>NUCLEOTIDE SEQUENCE [LARGE SCALE GENOMIC DNA]</scope>
    <source>
        <strain evidence="3 4">DSM 11907</strain>
    </source>
</reference>
<dbReference type="RefSeq" id="WP_111360499.1">
    <property type="nucleotide sequence ID" value="NZ_NHSK01000263.1"/>
</dbReference>
<feature type="transmembrane region" description="Helical" evidence="1">
    <location>
        <begin position="240"/>
        <end position="260"/>
    </location>
</feature>
<evidence type="ECO:0000313" key="3">
    <source>
        <dbReference type="EMBL" id="RAI29081.1"/>
    </source>
</evidence>
<dbReference type="EMBL" id="NPEU01000707">
    <property type="protein sequence ID" value="RAI29081.1"/>
    <property type="molecule type" value="Genomic_DNA"/>
</dbReference>
<dbReference type="Pfam" id="PF02517">
    <property type="entry name" value="Rce1-like"/>
    <property type="match status" value="1"/>
</dbReference>
<protein>
    <recommendedName>
        <fullName evidence="2">CAAX prenyl protease 2/Lysostaphin resistance protein A-like domain-containing protein</fullName>
    </recommendedName>
</protein>
<dbReference type="PANTHER" id="PTHR43592">
    <property type="entry name" value="CAAX AMINO TERMINAL PROTEASE"/>
    <property type="match status" value="1"/>
</dbReference>
<dbReference type="AlphaFoldDB" id="A0A327JSP9"/>
<keyword evidence="1" id="KW-0472">Membrane</keyword>
<dbReference type="InterPro" id="IPR003675">
    <property type="entry name" value="Rce1/LyrA-like_dom"/>
</dbReference>
<feature type="transmembrane region" description="Helical" evidence="1">
    <location>
        <begin position="151"/>
        <end position="172"/>
    </location>
</feature>
<sequence length="261" mass="26789">MPSPVRRPGPVAAAVPVPSPSRVRGPWGVAVSIAWVILAFASEAPLRDAAAALGLPGGRWAAGWAGGWPAALDRLALWGSILLVVVLAVRLTDVPLREYFAWRRPRLADVALAAGFVLTLYGGLVALTLLAGTADVHAGGTGRTPPGAGPLAVALAWAPTVLLAPVVEETVFRGFLWHGIARRHGAAAALAGTSVVFAAFHWGYWMRAGGVDLLSVAHYIVMGGVLGMFRLASGSSVVPMVAHAMANGALAAFPVVVVALA</sequence>
<keyword evidence="1" id="KW-0812">Transmembrane</keyword>
<dbReference type="PANTHER" id="PTHR43592:SF15">
    <property type="entry name" value="CAAX AMINO TERMINAL PROTEASE FAMILY PROTEIN"/>
    <property type="match status" value="1"/>
</dbReference>
<keyword evidence="4" id="KW-1185">Reference proteome</keyword>
<name>A0A327JSP9_9BRAD</name>